<dbReference type="GO" id="GO:0034364">
    <property type="term" value="C:high-density lipoprotein particle"/>
    <property type="evidence" value="ECO:0007669"/>
    <property type="project" value="TreeGrafter"/>
</dbReference>
<dbReference type="GO" id="GO:0032375">
    <property type="term" value="P:negative regulation of cholesterol transport"/>
    <property type="evidence" value="ECO:0007669"/>
    <property type="project" value="TreeGrafter"/>
</dbReference>
<evidence type="ECO:0000256" key="6">
    <source>
        <dbReference type="ARBA" id="ARBA00023055"/>
    </source>
</evidence>
<dbReference type="PANTHER" id="PTHR16565:SF2">
    <property type="entry name" value="APOLIPOPROTEIN C-I"/>
    <property type="match status" value="1"/>
</dbReference>
<evidence type="ECO:0000313" key="8">
    <source>
        <dbReference type="Proteomes" id="UP001187315"/>
    </source>
</evidence>
<dbReference type="Proteomes" id="UP001187315">
    <property type="component" value="Unassembled WGS sequence"/>
</dbReference>
<gene>
    <name evidence="7" type="ORF">Q7C36_007076</name>
</gene>
<dbReference type="GO" id="GO:0050995">
    <property type="term" value="P:negative regulation of lipid catabolic process"/>
    <property type="evidence" value="ECO:0007669"/>
    <property type="project" value="TreeGrafter"/>
</dbReference>
<dbReference type="PANTHER" id="PTHR16565">
    <property type="entry name" value="APOLIPOPROTEIN C-I"/>
    <property type="match status" value="1"/>
</dbReference>
<keyword evidence="4" id="KW-0964">Secreted</keyword>
<dbReference type="Pfam" id="PF04691">
    <property type="entry name" value="ApoC-I"/>
    <property type="match status" value="1"/>
</dbReference>
<dbReference type="GO" id="GO:0034361">
    <property type="term" value="C:very-low-density lipoprotein particle"/>
    <property type="evidence" value="ECO:0007669"/>
    <property type="project" value="TreeGrafter"/>
</dbReference>
<comment type="caution">
    <text evidence="7">The sequence shown here is derived from an EMBL/GenBank/DDBJ whole genome shotgun (WGS) entry which is preliminary data.</text>
</comment>
<dbReference type="InterPro" id="IPR006781">
    <property type="entry name" value="ApoC-I"/>
</dbReference>
<evidence type="ECO:0000256" key="1">
    <source>
        <dbReference type="ARBA" id="ARBA00004613"/>
    </source>
</evidence>
<dbReference type="Gene3D" id="4.10.260.30">
    <property type="entry name" value="Apolipoprotein C-I"/>
    <property type="match status" value="1"/>
</dbReference>
<dbReference type="GO" id="GO:0004859">
    <property type="term" value="F:phospholipase inhibitor activity"/>
    <property type="evidence" value="ECO:0007669"/>
    <property type="project" value="TreeGrafter"/>
</dbReference>
<evidence type="ECO:0000256" key="5">
    <source>
        <dbReference type="ARBA" id="ARBA00022729"/>
    </source>
</evidence>
<dbReference type="InterPro" id="IPR043081">
    <property type="entry name" value="ApoC-1_sf"/>
</dbReference>
<dbReference type="EMBL" id="JAVHJS010000006">
    <property type="protein sequence ID" value="KAK2855207.1"/>
    <property type="molecule type" value="Genomic_DNA"/>
</dbReference>
<sequence length="136" mass="15180">MQQRSLLHEKEELIGLKGKSANGTKGLDRLLLSELLEEDNTDFLAGKKKNCNMKLYLAVATLMLVLIAQSEAAEEPTIEEHFANIQAKFQEFGAGLSEKTTDVLKKLGDSEVLTKTKNWFADSFENLKSKIDEAFS</sequence>
<protein>
    <recommendedName>
        <fullName evidence="9">Apolipoprotein C-I</fullName>
    </recommendedName>
</protein>
<name>A0AA88NFI3_TACVA</name>
<dbReference type="GO" id="GO:0034447">
    <property type="term" value="P:very-low-density lipoprotein particle clearance"/>
    <property type="evidence" value="ECO:0007669"/>
    <property type="project" value="TreeGrafter"/>
</dbReference>
<dbReference type="AlphaFoldDB" id="A0AA88NFI3"/>
<keyword evidence="6" id="KW-0445">Lipid transport</keyword>
<dbReference type="GO" id="GO:0042157">
    <property type="term" value="P:lipoprotein metabolic process"/>
    <property type="evidence" value="ECO:0007669"/>
    <property type="project" value="InterPro"/>
</dbReference>
<dbReference type="GO" id="GO:0006869">
    <property type="term" value="P:lipid transport"/>
    <property type="evidence" value="ECO:0007669"/>
    <property type="project" value="UniProtKB-KW"/>
</dbReference>
<comment type="similarity">
    <text evidence="2">Belongs to the apolipoprotein C1 family.</text>
</comment>
<dbReference type="GO" id="GO:0005504">
    <property type="term" value="F:fatty acid binding"/>
    <property type="evidence" value="ECO:0007669"/>
    <property type="project" value="TreeGrafter"/>
</dbReference>
<keyword evidence="3" id="KW-0813">Transport</keyword>
<evidence type="ECO:0008006" key="9">
    <source>
        <dbReference type="Google" id="ProtNLM"/>
    </source>
</evidence>
<evidence type="ECO:0000256" key="3">
    <source>
        <dbReference type="ARBA" id="ARBA00022448"/>
    </source>
</evidence>
<reference evidence="7" key="1">
    <citation type="submission" date="2023-08" db="EMBL/GenBank/DDBJ databases">
        <title>Pelteobagrus vachellii genome.</title>
        <authorList>
            <person name="Liu H."/>
        </authorList>
    </citation>
    <scope>NUCLEOTIDE SEQUENCE</scope>
    <source>
        <strain evidence="7">PRFRI_2022a</strain>
        <tissue evidence="7">Muscle</tissue>
    </source>
</reference>
<accession>A0AA88NFI3</accession>
<evidence type="ECO:0000313" key="7">
    <source>
        <dbReference type="EMBL" id="KAK2855207.1"/>
    </source>
</evidence>
<evidence type="ECO:0000256" key="4">
    <source>
        <dbReference type="ARBA" id="ARBA00022525"/>
    </source>
</evidence>
<keyword evidence="5" id="KW-0732">Signal</keyword>
<dbReference type="GO" id="GO:0010916">
    <property type="term" value="P:negative regulation of very-low-density lipoprotein particle clearance"/>
    <property type="evidence" value="ECO:0007669"/>
    <property type="project" value="TreeGrafter"/>
</dbReference>
<comment type="subcellular location">
    <subcellularLocation>
        <location evidence="1">Secreted</location>
    </subcellularLocation>
</comment>
<evidence type="ECO:0000256" key="2">
    <source>
        <dbReference type="ARBA" id="ARBA00009204"/>
    </source>
</evidence>
<proteinExistence type="inferred from homology"/>
<organism evidence="7 8">
    <name type="scientific">Tachysurus vachellii</name>
    <name type="common">Darkbarbel catfish</name>
    <name type="synonym">Pelteobagrus vachellii</name>
    <dbReference type="NCBI Taxonomy" id="175792"/>
    <lineage>
        <taxon>Eukaryota</taxon>
        <taxon>Metazoa</taxon>
        <taxon>Chordata</taxon>
        <taxon>Craniata</taxon>
        <taxon>Vertebrata</taxon>
        <taxon>Euteleostomi</taxon>
        <taxon>Actinopterygii</taxon>
        <taxon>Neopterygii</taxon>
        <taxon>Teleostei</taxon>
        <taxon>Ostariophysi</taxon>
        <taxon>Siluriformes</taxon>
        <taxon>Bagridae</taxon>
        <taxon>Tachysurus</taxon>
    </lineage>
</organism>
<dbReference type="GO" id="GO:0006641">
    <property type="term" value="P:triglyceride metabolic process"/>
    <property type="evidence" value="ECO:0007669"/>
    <property type="project" value="TreeGrafter"/>
</dbReference>
<keyword evidence="8" id="KW-1185">Reference proteome</keyword>